<evidence type="ECO:0000256" key="1">
    <source>
        <dbReference type="ARBA" id="ARBA00004049"/>
    </source>
</evidence>
<keyword evidence="3" id="KW-0175">Coiled coil</keyword>
<evidence type="ECO:0000256" key="3">
    <source>
        <dbReference type="ARBA" id="ARBA00023054"/>
    </source>
</evidence>
<dbReference type="GO" id="GO:0003700">
    <property type="term" value="F:DNA-binding transcription factor activity"/>
    <property type="evidence" value="ECO:0007669"/>
    <property type="project" value="InterPro"/>
</dbReference>
<evidence type="ECO:0000313" key="9">
    <source>
        <dbReference type="Proteomes" id="UP001465755"/>
    </source>
</evidence>
<dbReference type="GO" id="GO:0003677">
    <property type="term" value="F:DNA binding"/>
    <property type="evidence" value="ECO:0007669"/>
    <property type="project" value="UniProtKB-KW"/>
</dbReference>
<dbReference type="InterPro" id="IPR003035">
    <property type="entry name" value="RWP-RK_dom"/>
</dbReference>
<evidence type="ECO:0000259" key="7">
    <source>
        <dbReference type="PROSITE" id="PS51519"/>
    </source>
</evidence>
<dbReference type="PANTHER" id="PTHR46373:SF9">
    <property type="entry name" value="OS01G0246500 PROTEIN"/>
    <property type="match status" value="1"/>
</dbReference>
<keyword evidence="2" id="KW-0805">Transcription regulation</keyword>
<dbReference type="PANTHER" id="PTHR46373">
    <property type="entry name" value="PROTEIN RKD4"/>
    <property type="match status" value="1"/>
</dbReference>
<evidence type="ECO:0000313" key="8">
    <source>
        <dbReference type="EMBL" id="KAK9800189.1"/>
    </source>
</evidence>
<dbReference type="InterPro" id="IPR044607">
    <property type="entry name" value="RKD-like"/>
</dbReference>
<keyword evidence="6" id="KW-0539">Nucleus</keyword>
<comment type="caution">
    <text evidence="8">The sequence shown here is derived from an EMBL/GenBank/DDBJ whole genome shotgun (WGS) entry which is preliminary data.</text>
</comment>
<accession>A0AAW1NV11</accession>
<feature type="domain" description="RWP-RK" evidence="7">
    <location>
        <begin position="109"/>
        <end position="177"/>
    </location>
</feature>
<protein>
    <recommendedName>
        <fullName evidence="7">RWP-RK domain-containing protein</fullName>
    </recommendedName>
</protein>
<keyword evidence="5" id="KW-0804">Transcription</keyword>
<proteinExistence type="predicted"/>
<comment type="function">
    <text evidence="1">Putative transcription factor.</text>
</comment>
<organism evidence="8 9">
    <name type="scientific">Symbiochloris irregularis</name>
    <dbReference type="NCBI Taxonomy" id="706552"/>
    <lineage>
        <taxon>Eukaryota</taxon>
        <taxon>Viridiplantae</taxon>
        <taxon>Chlorophyta</taxon>
        <taxon>core chlorophytes</taxon>
        <taxon>Trebouxiophyceae</taxon>
        <taxon>Trebouxiales</taxon>
        <taxon>Trebouxiaceae</taxon>
        <taxon>Symbiochloris</taxon>
    </lineage>
</organism>
<name>A0AAW1NV11_9CHLO</name>
<dbReference type="PROSITE" id="PS51519">
    <property type="entry name" value="RWP_RK"/>
    <property type="match status" value="1"/>
</dbReference>
<evidence type="ECO:0000256" key="2">
    <source>
        <dbReference type="ARBA" id="ARBA00023015"/>
    </source>
</evidence>
<dbReference type="AlphaFoldDB" id="A0AAW1NV11"/>
<evidence type="ECO:0000256" key="5">
    <source>
        <dbReference type="ARBA" id="ARBA00023163"/>
    </source>
</evidence>
<evidence type="ECO:0000256" key="6">
    <source>
        <dbReference type="ARBA" id="ARBA00023242"/>
    </source>
</evidence>
<keyword evidence="4" id="KW-0238">DNA-binding</keyword>
<evidence type="ECO:0000256" key="4">
    <source>
        <dbReference type="ARBA" id="ARBA00023125"/>
    </source>
</evidence>
<gene>
    <name evidence="8" type="ORF">WJX73_006472</name>
</gene>
<dbReference type="Proteomes" id="UP001465755">
    <property type="component" value="Unassembled WGS sequence"/>
</dbReference>
<dbReference type="EMBL" id="JALJOQ010000085">
    <property type="protein sequence ID" value="KAK9800189.1"/>
    <property type="molecule type" value="Genomic_DNA"/>
</dbReference>
<reference evidence="8 9" key="1">
    <citation type="journal article" date="2024" name="Nat. Commun.">
        <title>Phylogenomics reveals the evolutionary origins of lichenization in chlorophyte algae.</title>
        <authorList>
            <person name="Puginier C."/>
            <person name="Libourel C."/>
            <person name="Otte J."/>
            <person name="Skaloud P."/>
            <person name="Haon M."/>
            <person name="Grisel S."/>
            <person name="Petersen M."/>
            <person name="Berrin J.G."/>
            <person name="Delaux P.M."/>
            <person name="Dal Grande F."/>
            <person name="Keller J."/>
        </authorList>
    </citation>
    <scope>NUCLEOTIDE SEQUENCE [LARGE SCALE GENOMIC DNA]</scope>
    <source>
        <strain evidence="8 9">SAG 2036</strain>
    </source>
</reference>
<keyword evidence="9" id="KW-1185">Reference proteome</keyword>
<sequence length="177" mass="19509">MAREAHPCPLHGQLPTLLTRQGRWIVAFITPHADVCTFEPRWVVVRLPEGPGVAAEFLAAFLESQSAINSYSPSMALQAQDAGNFNQMVSIAAQASNQPLQINEVELHGISTVPHVNKTKVLTKGQTTYEEVASFFHLPIDRASKDMSICATVLKKICRGHGLPRWPYRKVCAQHIG</sequence>
<dbReference type="Pfam" id="PF02042">
    <property type="entry name" value="RWP-RK"/>
    <property type="match status" value="1"/>
</dbReference>